<dbReference type="HOGENOM" id="CLU_110906_0_0_1"/>
<keyword evidence="3" id="KW-1185">Reference proteome</keyword>
<dbReference type="eggNOG" id="KOG4585">
    <property type="taxonomic scope" value="Eukaryota"/>
</dbReference>
<proteinExistence type="predicted"/>
<name>K4AJC9_SETIT</name>
<sequence>MVNISECEKATLCDRARLLFAKPIKFFNEMRELFLGSNTDGSLAMDQNTCMDAGDGSDNMQLLITHLSSSTSQVSRKRTRAKNSPTKKPKNKSHFADPTEEITATMKSLRETLVVTAPPQMPQLTDPHAALWQRLEAIPMTSD</sequence>
<dbReference type="AlphaFoldDB" id="K4AJC9"/>
<reference evidence="2" key="2">
    <citation type="submission" date="2018-08" db="UniProtKB">
        <authorList>
            <consortium name="EnsemblPlants"/>
        </authorList>
    </citation>
    <scope>IDENTIFICATION</scope>
    <source>
        <strain evidence="2">Yugu1</strain>
    </source>
</reference>
<feature type="compositionally biased region" description="Basic residues" evidence="1">
    <location>
        <begin position="75"/>
        <end position="93"/>
    </location>
</feature>
<evidence type="ECO:0000313" key="2">
    <source>
        <dbReference type="EnsemblPlants" id="KQK88754"/>
    </source>
</evidence>
<reference evidence="3" key="1">
    <citation type="journal article" date="2012" name="Nat. Biotechnol.">
        <title>Reference genome sequence of the model plant Setaria.</title>
        <authorList>
            <person name="Bennetzen J.L."/>
            <person name="Schmutz J."/>
            <person name="Wang H."/>
            <person name="Percifield R."/>
            <person name="Hawkins J."/>
            <person name="Pontaroli A.C."/>
            <person name="Estep M."/>
            <person name="Feng L."/>
            <person name="Vaughn J.N."/>
            <person name="Grimwood J."/>
            <person name="Jenkins J."/>
            <person name="Barry K."/>
            <person name="Lindquist E."/>
            <person name="Hellsten U."/>
            <person name="Deshpande S."/>
            <person name="Wang X."/>
            <person name="Wu X."/>
            <person name="Mitros T."/>
            <person name="Triplett J."/>
            <person name="Yang X."/>
            <person name="Ye C.Y."/>
            <person name="Mauro-Herrera M."/>
            <person name="Wang L."/>
            <person name="Li P."/>
            <person name="Sharma M."/>
            <person name="Sharma R."/>
            <person name="Ronald P.C."/>
            <person name="Panaud O."/>
            <person name="Kellogg E.A."/>
            <person name="Brutnell T.P."/>
            <person name="Doust A.N."/>
            <person name="Tuskan G.A."/>
            <person name="Rokhsar D."/>
            <person name="Devos K.M."/>
        </authorList>
    </citation>
    <scope>NUCLEOTIDE SEQUENCE [LARGE SCALE GENOMIC DNA]</scope>
    <source>
        <strain evidence="3">cv. Yugu1</strain>
    </source>
</reference>
<dbReference type="EnsemblPlants" id="KQK88754">
    <property type="protein sequence ID" value="KQK88754"/>
    <property type="gene ID" value="SETIT_038996mg"/>
</dbReference>
<dbReference type="PANTHER" id="PTHR47906">
    <property type="entry name" value="OSJNBB0050O03.9 PROTEIN-RELATED"/>
    <property type="match status" value="1"/>
</dbReference>
<dbReference type="Gramene" id="KQK88754">
    <property type="protein sequence ID" value="KQK88754"/>
    <property type="gene ID" value="SETIT_038996mg"/>
</dbReference>
<dbReference type="OMA" id="KSHFADP"/>
<dbReference type="Proteomes" id="UP000004995">
    <property type="component" value="Unassembled WGS sequence"/>
</dbReference>
<protein>
    <submittedName>
        <fullName evidence="2">Uncharacterized protein</fullName>
    </submittedName>
</protein>
<dbReference type="EMBL" id="AGNK02005569">
    <property type="status" value="NOT_ANNOTATED_CDS"/>
    <property type="molecule type" value="Genomic_DNA"/>
</dbReference>
<feature type="region of interest" description="Disordered" evidence="1">
    <location>
        <begin position="67"/>
        <end position="99"/>
    </location>
</feature>
<accession>K4AJC9</accession>
<evidence type="ECO:0000313" key="3">
    <source>
        <dbReference type="Proteomes" id="UP000004995"/>
    </source>
</evidence>
<dbReference type="InParanoid" id="K4AJC9"/>
<evidence type="ECO:0000256" key="1">
    <source>
        <dbReference type="SAM" id="MobiDB-lite"/>
    </source>
</evidence>
<organism evidence="2 3">
    <name type="scientific">Setaria italica</name>
    <name type="common">Foxtail millet</name>
    <name type="synonym">Panicum italicum</name>
    <dbReference type="NCBI Taxonomy" id="4555"/>
    <lineage>
        <taxon>Eukaryota</taxon>
        <taxon>Viridiplantae</taxon>
        <taxon>Streptophyta</taxon>
        <taxon>Embryophyta</taxon>
        <taxon>Tracheophyta</taxon>
        <taxon>Spermatophyta</taxon>
        <taxon>Magnoliopsida</taxon>
        <taxon>Liliopsida</taxon>
        <taxon>Poales</taxon>
        <taxon>Poaceae</taxon>
        <taxon>PACMAD clade</taxon>
        <taxon>Panicoideae</taxon>
        <taxon>Panicodae</taxon>
        <taxon>Paniceae</taxon>
        <taxon>Cenchrinae</taxon>
        <taxon>Setaria</taxon>
    </lineage>
</organism>
<dbReference type="PANTHER" id="PTHR47906:SF5">
    <property type="entry name" value="OS05G0118600 PROTEIN"/>
    <property type="match status" value="1"/>
</dbReference>